<dbReference type="GO" id="GO:0006412">
    <property type="term" value="P:translation"/>
    <property type="evidence" value="ECO:0007669"/>
    <property type="project" value="InterPro"/>
</dbReference>
<dbReference type="PANTHER" id="PTHR45982:SF1">
    <property type="entry name" value="REGULATOR OF CHROMOSOME CONDENSATION"/>
    <property type="match status" value="1"/>
</dbReference>
<evidence type="ECO:0000259" key="10">
    <source>
        <dbReference type="SMART" id="SM01403"/>
    </source>
</evidence>
<dbReference type="InterPro" id="IPR058923">
    <property type="entry name" value="RCC1-like_dom"/>
</dbReference>
<feature type="domain" description="Small ribosomal subunit protein uS10" evidence="10">
    <location>
        <begin position="472"/>
        <end position="566"/>
    </location>
</feature>
<dbReference type="InterPro" id="IPR009091">
    <property type="entry name" value="RCC1/BLIP-II"/>
</dbReference>
<feature type="repeat" description="RCC1" evidence="8">
    <location>
        <begin position="64"/>
        <end position="114"/>
    </location>
</feature>
<dbReference type="PROSITE" id="PS00625">
    <property type="entry name" value="RCC1_1"/>
    <property type="match status" value="1"/>
</dbReference>
<dbReference type="GO" id="GO:0015935">
    <property type="term" value="C:small ribosomal subunit"/>
    <property type="evidence" value="ECO:0007669"/>
    <property type="project" value="InterPro"/>
</dbReference>
<keyword evidence="5" id="KW-0687">Ribonucleoprotein</keyword>
<evidence type="ECO:0000256" key="6">
    <source>
        <dbReference type="ARBA" id="ARBA00035162"/>
    </source>
</evidence>
<dbReference type="InterPro" id="IPR001848">
    <property type="entry name" value="Ribosomal_uS10"/>
</dbReference>
<evidence type="ECO:0000313" key="11">
    <source>
        <dbReference type="EMBL" id="OXU24132.1"/>
    </source>
</evidence>
<evidence type="ECO:0000256" key="7">
    <source>
        <dbReference type="ARBA" id="ARBA00035450"/>
    </source>
</evidence>
<dbReference type="PRINTS" id="PR00633">
    <property type="entry name" value="RCCNDNSATION"/>
</dbReference>
<evidence type="ECO:0000256" key="2">
    <source>
        <dbReference type="ARBA" id="ARBA00022658"/>
    </source>
</evidence>
<dbReference type="GO" id="GO:0003735">
    <property type="term" value="F:structural constituent of ribosome"/>
    <property type="evidence" value="ECO:0007669"/>
    <property type="project" value="InterPro"/>
</dbReference>
<evidence type="ECO:0000256" key="3">
    <source>
        <dbReference type="ARBA" id="ARBA00022737"/>
    </source>
</evidence>
<dbReference type="SUPFAM" id="SSF54999">
    <property type="entry name" value="Ribosomal protein S10"/>
    <property type="match status" value="2"/>
</dbReference>
<dbReference type="SMART" id="SM01403">
    <property type="entry name" value="Ribosomal_S10"/>
    <property type="match status" value="2"/>
</dbReference>
<dbReference type="OrthoDB" id="61110at2759"/>
<evidence type="ECO:0000256" key="8">
    <source>
        <dbReference type="PROSITE-ProRule" id="PRU00235"/>
    </source>
</evidence>
<feature type="region of interest" description="Disordered" evidence="9">
    <location>
        <begin position="1"/>
        <end position="39"/>
    </location>
</feature>
<dbReference type="Gene3D" id="2.130.10.30">
    <property type="entry name" value="Regulator of chromosome condensation 1/beta-lactamase-inhibitor protein II"/>
    <property type="match status" value="1"/>
</dbReference>
<keyword evidence="4" id="KW-0689">Ribosomal protein</keyword>
<feature type="repeat" description="RCC1" evidence="8">
    <location>
        <begin position="219"/>
        <end position="283"/>
    </location>
</feature>
<dbReference type="Pfam" id="PF00338">
    <property type="entry name" value="Ribosomal_S10"/>
    <property type="match status" value="2"/>
</dbReference>
<dbReference type="GO" id="GO:0005085">
    <property type="term" value="F:guanyl-nucleotide exchange factor activity"/>
    <property type="evidence" value="ECO:0007669"/>
    <property type="project" value="TreeGrafter"/>
</dbReference>
<feature type="domain" description="Small ribosomal subunit protein uS10" evidence="10">
    <location>
        <begin position="586"/>
        <end position="680"/>
    </location>
</feature>
<organism evidence="11 12">
    <name type="scientific">Trichomalopsis sarcophagae</name>
    <dbReference type="NCBI Taxonomy" id="543379"/>
    <lineage>
        <taxon>Eukaryota</taxon>
        <taxon>Metazoa</taxon>
        <taxon>Ecdysozoa</taxon>
        <taxon>Arthropoda</taxon>
        <taxon>Hexapoda</taxon>
        <taxon>Insecta</taxon>
        <taxon>Pterygota</taxon>
        <taxon>Neoptera</taxon>
        <taxon>Endopterygota</taxon>
        <taxon>Hymenoptera</taxon>
        <taxon>Apocrita</taxon>
        <taxon>Proctotrupomorpha</taxon>
        <taxon>Chalcidoidea</taxon>
        <taxon>Pteromalidae</taxon>
        <taxon>Pteromalinae</taxon>
        <taxon>Trichomalopsis</taxon>
    </lineage>
</organism>
<proteinExistence type="inferred from homology"/>
<evidence type="ECO:0000256" key="5">
    <source>
        <dbReference type="ARBA" id="ARBA00023274"/>
    </source>
</evidence>
<dbReference type="PANTHER" id="PTHR45982">
    <property type="entry name" value="REGULATOR OF CHROMOSOME CONDENSATION"/>
    <property type="match status" value="1"/>
</dbReference>
<evidence type="ECO:0000313" key="12">
    <source>
        <dbReference type="Proteomes" id="UP000215335"/>
    </source>
</evidence>
<dbReference type="FunFam" id="3.30.70.600:FF:000002">
    <property type="entry name" value="40S ribosomal protein S20"/>
    <property type="match status" value="2"/>
</dbReference>
<dbReference type="InterPro" id="IPR005729">
    <property type="entry name" value="Ribosomal_uS10_euk/arc"/>
</dbReference>
<feature type="repeat" description="RCC1" evidence="8">
    <location>
        <begin position="285"/>
        <end position="336"/>
    </location>
</feature>
<dbReference type="Proteomes" id="UP000215335">
    <property type="component" value="Unassembled WGS sequence"/>
</dbReference>
<gene>
    <name evidence="11" type="ORF">TSAR_013108</name>
</gene>
<keyword evidence="12" id="KW-1185">Reference proteome</keyword>
<accession>A0A232F0L5</accession>
<dbReference type="PROSITE" id="PS50012">
    <property type="entry name" value="RCC1_3"/>
    <property type="match status" value="7"/>
</dbReference>
<dbReference type="STRING" id="543379.A0A232F0L5"/>
<evidence type="ECO:0000256" key="4">
    <source>
        <dbReference type="ARBA" id="ARBA00022980"/>
    </source>
</evidence>
<dbReference type="Pfam" id="PF25390">
    <property type="entry name" value="WD40_RLD"/>
    <property type="match status" value="1"/>
</dbReference>
<dbReference type="NCBIfam" id="TIGR01046">
    <property type="entry name" value="uS10_euk_arch"/>
    <property type="match status" value="2"/>
</dbReference>
<dbReference type="InterPro" id="IPR027486">
    <property type="entry name" value="Ribosomal_uS10_dom"/>
</dbReference>
<comment type="similarity">
    <text evidence="1">Belongs to the universal ribosomal protein uS10 family.</text>
</comment>
<sequence length="684" mass="75138">MKQLLQMPPKKTTKRPAPAAQEPQQDTKPVKRSRSIKVKSKLEKAVENDDSKTRLILREITTGGIVLACGQGDVGQLGLGEDVLEKTRFAVIPDHTNIVAIAAGGMHNVCLTKEGKVMTFGCNDEGALGRDTSKEGSETVPGFVELPAPVIQVTAGDSHSAALLDDGRVFIWGSFRDSHGTMGLLTKDNERFPVEIQLQKKFIKIASGADHLVLLDSAKHIYTCGCGEQGQLGRLPERKTDRHSRQGVNQLLSPGQVYFKLGKHVEVENIWAGTYATFVKASHSGDIYVFGLNNYSQIGLKGVDKQFHPKVSKTLSNKNWTQISSGQHHTIALDDEGKVFVIGRKEYGRLGLGHVESDATELTSVPTLEQMKCVDVAAGSAQSFAVTESGKLYAWGMGTSGQLGTGEEEDVDVPAIIESKQLKDVKVLRVSGGGQHTIVLALPSSAVNESASLKVDNPEKPVQETAPIHRIRITLTSRNVRSLEKVCSELIQRGKKQKLKVKGPVRMPTKILRITTRKTPCGEGSKTWDRFQMRIHKRVIDLYSPSEIVKQITSISLEPGVEVEASLKTENPEKPGQEVAPVHRIRITLTSCNVRPLEKVCSDLLKTAKKQKIKVKGPIRIPTKVLRITTRKTPCGEGSKTWDRFQMRIHKRVIDLYSPSEIVKEITSIIIEPGIEVEITIAND</sequence>
<dbReference type="HAMAP" id="MF_00508">
    <property type="entry name" value="Ribosomal_uS10"/>
    <property type="match status" value="2"/>
</dbReference>
<name>A0A232F0L5_9HYME</name>
<dbReference type="SUPFAM" id="SSF50985">
    <property type="entry name" value="RCC1/BLIP-II"/>
    <property type="match status" value="1"/>
</dbReference>
<keyword evidence="2" id="KW-0344">Guanine-nucleotide releasing factor</keyword>
<dbReference type="Gene3D" id="3.30.70.600">
    <property type="entry name" value="Ribosomal protein S10 domain"/>
    <property type="match status" value="2"/>
</dbReference>
<feature type="repeat" description="RCC1" evidence="8">
    <location>
        <begin position="167"/>
        <end position="218"/>
    </location>
</feature>
<protein>
    <recommendedName>
        <fullName evidence="6">Small ribosomal subunit protein uS10</fullName>
    </recommendedName>
    <alternativeName>
        <fullName evidence="7">40S ribosomal protein S20</fullName>
    </alternativeName>
</protein>
<dbReference type="GO" id="GO:0005737">
    <property type="term" value="C:cytoplasm"/>
    <property type="evidence" value="ECO:0007669"/>
    <property type="project" value="TreeGrafter"/>
</dbReference>
<dbReference type="InterPro" id="IPR051553">
    <property type="entry name" value="Ran_GTPase-activating"/>
</dbReference>
<dbReference type="AlphaFoldDB" id="A0A232F0L5"/>
<reference evidence="11 12" key="1">
    <citation type="journal article" date="2017" name="Curr. Biol.">
        <title>The Evolution of Venom by Co-option of Single-Copy Genes.</title>
        <authorList>
            <person name="Martinson E.O."/>
            <person name="Mrinalini"/>
            <person name="Kelkar Y.D."/>
            <person name="Chang C.H."/>
            <person name="Werren J.H."/>
        </authorList>
    </citation>
    <scope>NUCLEOTIDE SEQUENCE [LARGE SCALE GENOMIC DNA]</scope>
    <source>
        <strain evidence="11 12">Alberta</strain>
        <tissue evidence="11">Whole body</tissue>
    </source>
</reference>
<evidence type="ECO:0000256" key="9">
    <source>
        <dbReference type="SAM" id="MobiDB-lite"/>
    </source>
</evidence>
<dbReference type="PROSITE" id="PS00626">
    <property type="entry name" value="RCC1_2"/>
    <property type="match status" value="2"/>
</dbReference>
<feature type="repeat" description="RCC1" evidence="8">
    <location>
        <begin position="115"/>
        <end position="166"/>
    </location>
</feature>
<comment type="caution">
    <text evidence="11">The sequence shown here is derived from an EMBL/GenBank/DDBJ whole genome shotgun (WGS) entry which is preliminary data.</text>
</comment>
<keyword evidence="3" id="KW-0677">Repeat</keyword>
<feature type="repeat" description="RCC1" evidence="8">
    <location>
        <begin position="337"/>
        <end position="389"/>
    </location>
</feature>
<dbReference type="InterPro" id="IPR000408">
    <property type="entry name" value="Reg_chr_condens"/>
</dbReference>
<dbReference type="InterPro" id="IPR036838">
    <property type="entry name" value="Ribosomal_uS10_dom_sf"/>
</dbReference>
<feature type="compositionally biased region" description="Basic residues" evidence="9">
    <location>
        <begin position="30"/>
        <end position="39"/>
    </location>
</feature>
<dbReference type="EMBL" id="NNAY01001394">
    <property type="protein sequence ID" value="OXU24132.1"/>
    <property type="molecule type" value="Genomic_DNA"/>
</dbReference>
<evidence type="ECO:0000256" key="1">
    <source>
        <dbReference type="ARBA" id="ARBA00007102"/>
    </source>
</evidence>
<feature type="repeat" description="RCC1" evidence="8">
    <location>
        <begin position="390"/>
        <end position="443"/>
    </location>
</feature>